<proteinExistence type="predicted"/>
<dbReference type="EMBL" id="JAGMVJ010000030">
    <property type="protein sequence ID" value="KAH7069262.1"/>
    <property type="molecule type" value="Genomic_DNA"/>
</dbReference>
<protein>
    <submittedName>
        <fullName evidence="2">Uncharacterized protein</fullName>
    </submittedName>
</protein>
<comment type="caution">
    <text evidence="2">The sequence shown here is derived from an EMBL/GenBank/DDBJ whole genome shotgun (WGS) entry which is preliminary data.</text>
</comment>
<dbReference type="Proteomes" id="UP000813461">
    <property type="component" value="Unassembled WGS sequence"/>
</dbReference>
<feature type="region of interest" description="Disordered" evidence="1">
    <location>
        <begin position="15"/>
        <end position="63"/>
    </location>
</feature>
<sequence>MVLLVEWVSPEYRAILPSSPDDARPQSHKRSLSTSTDSSHASDNSDQAKKRMKVTSTPLVPKSTSEQLLNCHARTSDILRDIEATYPQLSPYKSNSDEMQRFIASINAARFDEPSYPMYSDDNLVPSTNDEVDEFWAAAVSNEPRLTEGTYHKGLDMDPRLLVKPWDSFNSVIVSLTCYPTPRTTLRPHNSSNYDLFNTSIATVLN</sequence>
<dbReference type="AlphaFoldDB" id="A0A8K0QU01"/>
<evidence type="ECO:0000313" key="3">
    <source>
        <dbReference type="Proteomes" id="UP000813461"/>
    </source>
</evidence>
<feature type="compositionally biased region" description="Polar residues" evidence="1">
    <location>
        <begin position="54"/>
        <end position="63"/>
    </location>
</feature>
<evidence type="ECO:0000313" key="2">
    <source>
        <dbReference type="EMBL" id="KAH7069262.1"/>
    </source>
</evidence>
<organism evidence="2 3">
    <name type="scientific">Paraphoma chrysanthemicola</name>
    <dbReference type="NCBI Taxonomy" id="798071"/>
    <lineage>
        <taxon>Eukaryota</taxon>
        <taxon>Fungi</taxon>
        <taxon>Dikarya</taxon>
        <taxon>Ascomycota</taxon>
        <taxon>Pezizomycotina</taxon>
        <taxon>Dothideomycetes</taxon>
        <taxon>Pleosporomycetidae</taxon>
        <taxon>Pleosporales</taxon>
        <taxon>Pleosporineae</taxon>
        <taxon>Phaeosphaeriaceae</taxon>
        <taxon>Paraphoma</taxon>
    </lineage>
</organism>
<keyword evidence="3" id="KW-1185">Reference proteome</keyword>
<evidence type="ECO:0000256" key="1">
    <source>
        <dbReference type="SAM" id="MobiDB-lite"/>
    </source>
</evidence>
<feature type="compositionally biased region" description="Low complexity" evidence="1">
    <location>
        <begin position="32"/>
        <end position="45"/>
    </location>
</feature>
<gene>
    <name evidence="2" type="ORF">FB567DRAFT_243452</name>
</gene>
<reference evidence="2" key="1">
    <citation type="journal article" date="2021" name="Nat. Commun.">
        <title>Genetic determinants of endophytism in the Arabidopsis root mycobiome.</title>
        <authorList>
            <person name="Mesny F."/>
            <person name="Miyauchi S."/>
            <person name="Thiergart T."/>
            <person name="Pickel B."/>
            <person name="Atanasova L."/>
            <person name="Karlsson M."/>
            <person name="Huettel B."/>
            <person name="Barry K.W."/>
            <person name="Haridas S."/>
            <person name="Chen C."/>
            <person name="Bauer D."/>
            <person name="Andreopoulos W."/>
            <person name="Pangilinan J."/>
            <person name="LaButti K."/>
            <person name="Riley R."/>
            <person name="Lipzen A."/>
            <person name="Clum A."/>
            <person name="Drula E."/>
            <person name="Henrissat B."/>
            <person name="Kohler A."/>
            <person name="Grigoriev I.V."/>
            <person name="Martin F.M."/>
            <person name="Hacquard S."/>
        </authorList>
    </citation>
    <scope>NUCLEOTIDE SEQUENCE</scope>
    <source>
        <strain evidence="2">MPI-SDFR-AT-0120</strain>
    </source>
</reference>
<accession>A0A8K0QU01</accession>
<name>A0A8K0QU01_9PLEO</name>